<evidence type="ECO:0000313" key="5">
    <source>
        <dbReference type="EMBL" id="RDC62217.1"/>
    </source>
</evidence>
<keyword evidence="6" id="KW-1185">Reference proteome</keyword>
<keyword evidence="1" id="KW-0949">S-adenosyl-L-methionine</keyword>
<dbReference type="Gene3D" id="3.40.50.10790">
    <property type="entry name" value="S-adenosyl-l-methionine hydroxide adenosyltransferase, N-terminal"/>
    <property type="match status" value="1"/>
</dbReference>
<dbReference type="InterPro" id="IPR023227">
    <property type="entry name" value="SAM_OH_AdoTrfase_C_sf"/>
</dbReference>
<dbReference type="InterPro" id="IPR002747">
    <property type="entry name" value="SAM_OH_AdoTrfase"/>
</dbReference>
<evidence type="ECO:0000313" key="6">
    <source>
        <dbReference type="Proteomes" id="UP000253919"/>
    </source>
</evidence>
<accession>A0A369QG25</accession>
<evidence type="ECO:0000256" key="1">
    <source>
        <dbReference type="ARBA" id="ARBA00022691"/>
    </source>
</evidence>
<feature type="domain" description="S-adenosyl-l-methionine hydroxide adenosyltransferase C-terminal" evidence="4">
    <location>
        <begin position="165"/>
        <end position="249"/>
    </location>
</feature>
<comment type="caution">
    <text evidence="5">The sequence shown here is derived from an EMBL/GenBank/DDBJ whole genome shotgun (WGS) entry which is preliminary data.</text>
</comment>
<evidence type="ECO:0000259" key="4">
    <source>
        <dbReference type="Pfam" id="PF20257"/>
    </source>
</evidence>
<dbReference type="SUPFAM" id="SSF101852">
    <property type="entry name" value="Bacterial fluorinating enzyme, C-terminal domain"/>
    <property type="match status" value="1"/>
</dbReference>
<organism evidence="5 6">
    <name type="scientific">Adhaeribacter pallidiroseus</name>
    <dbReference type="NCBI Taxonomy" id="2072847"/>
    <lineage>
        <taxon>Bacteria</taxon>
        <taxon>Pseudomonadati</taxon>
        <taxon>Bacteroidota</taxon>
        <taxon>Cytophagia</taxon>
        <taxon>Cytophagales</taxon>
        <taxon>Hymenobacteraceae</taxon>
        <taxon>Adhaeribacter</taxon>
    </lineage>
</organism>
<comment type="similarity">
    <text evidence="2">Belongs to the SAM hydrolase / SAM-dependent halogenase family.</text>
</comment>
<evidence type="ECO:0000259" key="3">
    <source>
        <dbReference type="Pfam" id="PF01887"/>
    </source>
</evidence>
<dbReference type="Pfam" id="PF01887">
    <property type="entry name" value="SAM_HAT_N"/>
    <property type="match status" value="1"/>
</dbReference>
<dbReference type="EMBL" id="QASA01000001">
    <property type="protein sequence ID" value="RDC62217.1"/>
    <property type="molecule type" value="Genomic_DNA"/>
</dbReference>
<dbReference type="InterPro" id="IPR046470">
    <property type="entry name" value="SAM_HAT_C"/>
</dbReference>
<dbReference type="Gene3D" id="2.40.30.90">
    <property type="entry name" value="Bacterial fluorinating enzyme like"/>
    <property type="match status" value="1"/>
</dbReference>
<feature type="domain" description="S-adenosyl-l-methionine hydroxide adenosyltransferase N-terminal" evidence="3">
    <location>
        <begin position="4"/>
        <end position="142"/>
    </location>
</feature>
<dbReference type="OrthoDB" id="9792195at2"/>
<dbReference type="InterPro" id="IPR023228">
    <property type="entry name" value="SAM_OH_AdoTrfase_N_sf"/>
</dbReference>
<proteinExistence type="inferred from homology"/>
<dbReference type="AlphaFoldDB" id="A0A369QG25"/>
<dbReference type="RefSeq" id="WP_115371687.1">
    <property type="nucleotide sequence ID" value="NZ_QASA01000001.1"/>
</dbReference>
<dbReference type="PANTHER" id="PTHR35092:SF1">
    <property type="entry name" value="CHLORINASE MJ1651"/>
    <property type="match status" value="1"/>
</dbReference>
<name>A0A369QG25_9BACT</name>
<gene>
    <name evidence="5" type="ORF">AHMF7616_00808</name>
</gene>
<sequence length="257" mass="28483">MGLITFLSDFGYTDHYVAAVKARILRSAPQTQIIDISHDVEAYNIAHGAFVLNSLFRDFPADTVHLVAVDSQGSKQDRYLAVQFQDHYFIAADNGILSLIFESQPVVMVELLFTGSTTFVAKDILAPAAAALATGTELNQLGTSITHYRELINRQLRLSDHAITGHVVHVDHYGNLITNVSRDSMDAIGHDRPFTVHFARESVQKISGDFTQVDEGDVICFYNQQGWLSIGVNKGHASELLGLHYDSQVNVHFKKIL</sequence>
<dbReference type="Pfam" id="PF20257">
    <property type="entry name" value="SAM_HAT_C"/>
    <property type="match status" value="1"/>
</dbReference>
<reference evidence="5 6" key="1">
    <citation type="submission" date="2018-04" db="EMBL/GenBank/DDBJ databases">
        <title>Adhaeribacter sp. HMF7616 genome sequencing and assembly.</title>
        <authorList>
            <person name="Kang H."/>
            <person name="Kang J."/>
            <person name="Cha I."/>
            <person name="Kim H."/>
            <person name="Joh K."/>
        </authorList>
    </citation>
    <scope>NUCLEOTIDE SEQUENCE [LARGE SCALE GENOMIC DNA]</scope>
    <source>
        <strain evidence="5 6">HMF7616</strain>
    </source>
</reference>
<dbReference type="Proteomes" id="UP000253919">
    <property type="component" value="Unassembled WGS sequence"/>
</dbReference>
<protein>
    <submittedName>
        <fullName evidence="5">Adenosyl-chloride synthase</fullName>
    </submittedName>
</protein>
<dbReference type="PANTHER" id="PTHR35092">
    <property type="entry name" value="CHLORINASE MJ1651"/>
    <property type="match status" value="1"/>
</dbReference>
<dbReference type="SUPFAM" id="SSF102522">
    <property type="entry name" value="Bacterial fluorinating enzyme, N-terminal domain"/>
    <property type="match status" value="1"/>
</dbReference>
<evidence type="ECO:0000256" key="2">
    <source>
        <dbReference type="ARBA" id="ARBA00024035"/>
    </source>
</evidence>
<dbReference type="InterPro" id="IPR046469">
    <property type="entry name" value="SAM_HAT_N"/>
</dbReference>
<dbReference type="PIRSF" id="PIRSF006779">
    <property type="entry name" value="UCP006779"/>
    <property type="match status" value="1"/>
</dbReference>